<reference evidence="5 6" key="1">
    <citation type="journal article" date="2024" name="Insects">
        <title>An Improved Chromosome-Level Genome Assembly of the Firefly Pyrocoelia pectoralis.</title>
        <authorList>
            <person name="Fu X."/>
            <person name="Meyer-Rochow V.B."/>
            <person name="Ballantyne L."/>
            <person name="Zhu X."/>
        </authorList>
    </citation>
    <scope>NUCLEOTIDE SEQUENCE [LARGE SCALE GENOMIC DNA]</scope>
    <source>
        <strain evidence="5">XCY_ONT2</strain>
    </source>
</reference>
<accession>A0AAN7UXP1</accession>
<evidence type="ECO:0000256" key="3">
    <source>
        <dbReference type="ARBA" id="ARBA00022833"/>
    </source>
</evidence>
<evidence type="ECO:0000256" key="1">
    <source>
        <dbReference type="ARBA" id="ARBA00022723"/>
    </source>
</evidence>
<keyword evidence="2" id="KW-0863">Zinc-finger</keyword>
<proteinExistence type="predicted"/>
<keyword evidence="1" id="KW-0479">Metal-binding</keyword>
<evidence type="ECO:0000313" key="5">
    <source>
        <dbReference type="EMBL" id="KAK5639390.1"/>
    </source>
</evidence>
<dbReference type="SUPFAM" id="SSF57903">
    <property type="entry name" value="FYVE/PHD zinc finger"/>
    <property type="match status" value="1"/>
</dbReference>
<dbReference type="GO" id="GO:0008270">
    <property type="term" value="F:zinc ion binding"/>
    <property type="evidence" value="ECO:0007669"/>
    <property type="project" value="UniProtKB-KW"/>
</dbReference>
<dbReference type="AlphaFoldDB" id="A0AAN7UXP1"/>
<sequence>MTHLPLYILNNIPPFIEEMKQKEVEKTEKVKRQTAGQAKKRLQIDPADSFEEELQFSGGRFDSEDNDDAFCLFCVEAFSRSKAGEKWIRCCKCNEWAHVICAGVDPKIKMYICGACR</sequence>
<dbReference type="EMBL" id="JAVRBK010000009">
    <property type="protein sequence ID" value="KAK5639390.1"/>
    <property type="molecule type" value="Genomic_DNA"/>
</dbReference>
<dbReference type="CDD" id="cd15517">
    <property type="entry name" value="PHD_TCF19_like"/>
    <property type="match status" value="1"/>
</dbReference>
<gene>
    <name evidence="5" type="ORF">RI129_011882</name>
</gene>
<evidence type="ECO:0000256" key="2">
    <source>
        <dbReference type="ARBA" id="ARBA00022771"/>
    </source>
</evidence>
<dbReference type="InterPro" id="IPR013083">
    <property type="entry name" value="Znf_RING/FYVE/PHD"/>
</dbReference>
<protein>
    <recommendedName>
        <fullName evidence="4">Zinc finger PHD-type domain-containing protein</fullName>
    </recommendedName>
</protein>
<evidence type="ECO:0000259" key="4">
    <source>
        <dbReference type="SMART" id="SM00249"/>
    </source>
</evidence>
<dbReference type="Gene3D" id="3.30.40.10">
    <property type="entry name" value="Zinc/RING finger domain, C3HC4 (zinc finger)"/>
    <property type="match status" value="1"/>
</dbReference>
<keyword evidence="6" id="KW-1185">Reference proteome</keyword>
<name>A0AAN7UXP1_9COLE</name>
<dbReference type="Proteomes" id="UP001329430">
    <property type="component" value="Chromosome 9"/>
</dbReference>
<organism evidence="5 6">
    <name type="scientific">Pyrocoelia pectoralis</name>
    <dbReference type="NCBI Taxonomy" id="417401"/>
    <lineage>
        <taxon>Eukaryota</taxon>
        <taxon>Metazoa</taxon>
        <taxon>Ecdysozoa</taxon>
        <taxon>Arthropoda</taxon>
        <taxon>Hexapoda</taxon>
        <taxon>Insecta</taxon>
        <taxon>Pterygota</taxon>
        <taxon>Neoptera</taxon>
        <taxon>Endopterygota</taxon>
        <taxon>Coleoptera</taxon>
        <taxon>Polyphaga</taxon>
        <taxon>Elateriformia</taxon>
        <taxon>Elateroidea</taxon>
        <taxon>Lampyridae</taxon>
        <taxon>Lampyrinae</taxon>
        <taxon>Pyrocoelia</taxon>
    </lineage>
</organism>
<feature type="domain" description="Zinc finger PHD-type" evidence="4">
    <location>
        <begin position="70"/>
        <end position="117"/>
    </location>
</feature>
<keyword evidence="3" id="KW-0862">Zinc</keyword>
<comment type="caution">
    <text evidence="5">The sequence shown here is derived from an EMBL/GenBank/DDBJ whole genome shotgun (WGS) entry which is preliminary data.</text>
</comment>
<dbReference type="InterPro" id="IPR001965">
    <property type="entry name" value="Znf_PHD"/>
</dbReference>
<dbReference type="SMART" id="SM00249">
    <property type="entry name" value="PHD"/>
    <property type="match status" value="1"/>
</dbReference>
<dbReference type="InterPro" id="IPR011011">
    <property type="entry name" value="Znf_FYVE_PHD"/>
</dbReference>
<evidence type="ECO:0000313" key="6">
    <source>
        <dbReference type="Proteomes" id="UP001329430"/>
    </source>
</evidence>